<dbReference type="AlphaFoldDB" id="A0A1Y6BQK7"/>
<keyword evidence="3" id="KW-1185">Reference proteome</keyword>
<reference evidence="3" key="1">
    <citation type="submission" date="2017-04" db="EMBL/GenBank/DDBJ databases">
        <authorList>
            <person name="Varghese N."/>
            <person name="Submissions S."/>
        </authorList>
    </citation>
    <scope>NUCLEOTIDE SEQUENCE [LARGE SCALE GENOMIC DNA]</scope>
    <source>
        <strain evidence="3">RKEM611</strain>
    </source>
</reference>
<feature type="domain" description="Serine aminopeptidase S33" evidence="1">
    <location>
        <begin position="39"/>
        <end position="223"/>
    </location>
</feature>
<evidence type="ECO:0000313" key="2">
    <source>
        <dbReference type="EMBL" id="SMF20608.1"/>
    </source>
</evidence>
<dbReference type="STRING" id="1513793.SAMN06296036_10745"/>
<proteinExistence type="predicted"/>
<dbReference type="SUPFAM" id="SSF53474">
    <property type="entry name" value="alpha/beta-Hydrolases"/>
    <property type="match status" value="1"/>
</dbReference>
<protein>
    <submittedName>
        <fullName evidence="2">Serine aminopeptidase, S33</fullName>
    </submittedName>
</protein>
<dbReference type="InterPro" id="IPR051044">
    <property type="entry name" value="MAG_DAG_Lipase"/>
</dbReference>
<dbReference type="EMBL" id="FWZT01000007">
    <property type="protein sequence ID" value="SMF20608.1"/>
    <property type="molecule type" value="Genomic_DNA"/>
</dbReference>
<dbReference type="Proteomes" id="UP000192907">
    <property type="component" value="Unassembled WGS sequence"/>
</dbReference>
<name>A0A1Y6BQK7_9BACT</name>
<keyword evidence="2" id="KW-0378">Hydrolase</keyword>
<sequence length="292" mass="32602">MVATRQGIVGCFMKRKTVQETIETCDGLDLFCETYPVDEPQGVAIISHGFGEHCGVYKSLADALQDQNFAVFTYDLRGHGKSPGERGDFGSLGDVVDDLELLVARANERYESKPLFLLGHNIGGSIAAIYTVKTRPHIGGLLLSHLPFHIESSSVQRIIKPLLKVFLPIESEHKAQDFLGAVQANDELLHHQALTMMATVELDEGHHRLQRKGDQLVCPLYVVCKKSHGAEHQRFFDRTLSYSKEIALHDMHPSAPSVFEPMIAWMAKRVPEFESMDEAVEDDDTELSARSF</sequence>
<gene>
    <name evidence="2" type="ORF">SAMN06296036_10745</name>
</gene>
<evidence type="ECO:0000313" key="3">
    <source>
        <dbReference type="Proteomes" id="UP000192907"/>
    </source>
</evidence>
<evidence type="ECO:0000259" key="1">
    <source>
        <dbReference type="Pfam" id="PF12146"/>
    </source>
</evidence>
<dbReference type="GO" id="GO:0004177">
    <property type="term" value="F:aminopeptidase activity"/>
    <property type="evidence" value="ECO:0007669"/>
    <property type="project" value="UniProtKB-KW"/>
</dbReference>
<dbReference type="InterPro" id="IPR029058">
    <property type="entry name" value="AB_hydrolase_fold"/>
</dbReference>
<keyword evidence="2" id="KW-0031">Aminopeptidase</keyword>
<organism evidence="2 3">
    <name type="scientific">Pseudobacteriovorax antillogorgiicola</name>
    <dbReference type="NCBI Taxonomy" id="1513793"/>
    <lineage>
        <taxon>Bacteria</taxon>
        <taxon>Pseudomonadati</taxon>
        <taxon>Bdellovibrionota</taxon>
        <taxon>Oligoflexia</taxon>
        <taxon>Oligoflexales</taxon>
        <taxon>Pseudobacteriovoracaceae</taxon>
        <taxon>Pseudobacteriovorax</taxon>
    </lineage>
</organism>
<dbReference type="PANTHER" id="PTHR11614">
    <property type="entry name" value="PHOSPHOLIPASE-RELATED"/>
    <property type="match status" value="1"/>
</dbReference>
<dbReference type="Pfam" id="PF12146">
    <property type="entry name" value="Hydrolase_4"/>
    <property type="match status" value="1"/>
</dbReference>
<dbReference type="InterPro" id="IPR022742">
    <property type="entry name" value="Hydrolase_4"/>
</dbReference>
<accession>A0A1Y6BQK7</accession>
<dbReference type="Gene3D" id="3.40.50.1820">
    <property type="entry name" value="alpha/beta hydrolase"/>
    <property type="match status" value="1"/>
</dbReference>
<keyword evidence="2" id="KW-0645">Protease</keyword>